<evidence type="ECO:0000313" key="2">
    <source>
        <dbReference type="Proteomes" id="UP000033636"/>
    </source>
</evidence>
<sequence>MPKGLIYVIDDVRGEYPALKSYLRAAGYEVEVAVGARDVNVNYDVDISAVEDVAALANSYDLYAIAGGYKIYYFVTGKRPPTKRVDLAIDTQKLEALTRSFKAAGKPIIAPLAAPAYLAKLGLLANLKATVYPVTDLIQILREGGAKFTNNAVERDGGIITVKDVAKISQKDFLQAIREGA</sequence>
<gene>
    <name evidence="1" type="ORF">TU35_005255</name>
</gene>
<comment type="caution">
    <text evidence="1">The sequence shown here is derived from an EMBL/GenBank/DDBJ whole genome shotgun (WGS) entry which is preliminary data.</text>
</comment>
<organism evidence="1 2">
    <name type="scientific">Thermoproteus sp. AZ2</name>
    <dbReference type="NCBI Taxonomy" id="1609232"/>
    <lineage>
        <taxon>Archaea</taxon>
        <taxon>Thermoproteota</taxon>
        <taxon>Thermoprotei</taxon>
        <taxon>Thermoproteales</taxon>
        <taxon>Thermoproteaceae</taxon>
        <taxon>Thermoproteus</taxon>
    </lineage>
</organism>
<name>A0ACC6V0S1_9CREN</name>
<evidence type="ECO:0000313" key="1">
    <source>
        <dbReference type="EMBL" id="MFB6490643.1"/>
    </source>
</evidence>
<dbReference type="Proteomes" id="UP000033636">
    <property type="component" value="Unassembled WGS sequence"/>
</dbReference>
<dbReference type="EMBL" id="JZWT02000012">
    <property type="protein sequence ID" value="MFB6490643.1"/>
    <property type="molecule type" value="Genomic_DNA"/>
</dbReference>
<protein>
    <submittedName>
        <fullName evidence="1">DJ-1/PfpI family protein</fullName>
    </submittedName>
</protein>
<accession>A0ACC6V0S1</accession>
<reference evidence="1" key="1">
    <citation type="submission" date="2024-07" db="EMBL/GenBank/DDBJ databases">
        <title>Metagenome and Metagenome-Assembled Genomes of Archaea from a hot spring from the geothermal field of Los Azufres, Mexico.</title>
        <authorList>
            <person name="Marin-Paredes R."/>
            <person name="Martinez-Romero E."/>
            <person name="Servin-Garciduenas L.E."/>
        </authorList>
    </citation>
    <scope>NUCLEOTIDE SEQUENCE</scope>
</reference>
<proteinExistence type="predicted"/>